<keyword evidence="9" id="KW-1185">Reference proteome</keyword>
<evidence type="ECO:0000313" key="9">
    <source>
        <dbReference type="Proteomes" id="UP000559027"/>
    </source>
</evidence>
<reference evidence="8 9" key="1">
    <citation type="journal article" date="2020" name="ISME J.">
        <title>Uncovering the hidden diversity of litter-decomposition mechanisms in mushroom-forming fungi.</title>
        <authorList>
            <person name="Floudas D."/>
            <person name="Bentzer J."/>
            <person name="Ahren D."/>
            <person name="Johansson T."/>
            <person name="Persson P."/>
            <person name="Tunlid A."/>
        </authorList>
    </citation>
    <scope>NUCLEOTIDE SEQUENCE [LARGE SCALE GENOMIC DNA]</scope>
    <source>
        <strain evidence="8 9">CBS 146.42</strain>
    </source>
</reference>
<comment type="similarity">
    <text evidence="3">Belongs to the RPAP3 family.</text>
</comment>
<evidence type="ECO:0000256" key="6">
    <source>
        <dbReference type="SAM" id="MobiDB-lite"/>
    </source>
</evidence>
<evidence type="ECO:0000256" key="3">
    <source>
        <dbReference type="ARBA" id="ARBA00038275"/>
    </source>
</evidence>
<dbReference type="InterPro" id="IPR025986">
    <property type="entry name" value="RPAP3-like_C"/>
</dbReference>
<feature type="compositionally biased region" description="Low complexity" evidence="6">
    <location>
        <begin position="220"/>
        <end position="251"/>
    </location>
</feature>
<protein>
    <recommendedName>
        <fullName evidence="4">RNA polymerase II-associated protein 3</fullName>
    </recommendedName>
</protein>
<sequence length="491" mass="52325">MADKAQKDKDKGNAAFKAGDYPAAIGHYTAAILADRVDATYPLNRAAAYLKLGKYEDAERDCSTALNLNARNVKAYFRRGQARRGLGHLIEAQRDFTEALRLEPENKATKEELQKVAVFIEAEKRKKAGQRQVNASFGAALQPEAAPKRRQVPITIVEPPVPSTAADEQAKSTAQSLSKPAAQNTGPPPPAAAFEGIRESSSRQLQPSSPSPTTPEPKSKSTSSQTQIRTSATPATPSTSNSSSPSVLPKKPISPPATPVNATKAPASTSSSFLEAKQARGAKASQVGGGIFRASGQSTIFPTRSGTESSLPLSTTLSPTPTRDVPAENVSVSVKGLEQEEAPVLPNVRADTSVSNGPFNPPAVNGTAPVEAPATLFDLIRAWRSILTSMERWGLLQTIPPSTIPTFCKTSLEPPLLDSMLEVFLVVLSSLPTAEDENKVREYMDNLAKVPRFPTLVLFLSSKEKAVAKEVWRKLGVQGKAPGVWSSLGSL</sequence>
<feature type="repeat" description="TPR" evidence="5">
    <location>
        <begin position="73"/>
        <end position="106"/>
    </location>
</feature>
<evidence type="ECO:0000259" key="7">
    <source>
        <dbReference type="Pfam" id="PF13877"/>
    </source>
</evidence>
<dbReference type="InterPro" id="IPR051966">
    <property type="entry name" value="RPAP3"/>
</dbReference>
<dbReference type="EMBL" id="JAACJO010000003">
    <property type="protein sequence ID" value="KAF5361077.1"/>
    <property type="molecule type" value="Genomic_DNA"/>
</dbReference>
<dbReference type="PANTHER" id="PTHR46423:SF1">
    <property type="entry name" value="RNA POLYMERASE II-ASSOCIATED PROTEIN 3"/>
    <property type="match status" value="1"/>
</dbReference>
<dbReference type="PANTHER" id="PTHR46423">
    <property type="entry name" value="RNA POLYMERASE II-ASSOCIATED PROTEIN 3"/>
    <property type="match status" value="1"/>
</dbReference>
<feature type="region of interest" description="Disordered" evidence="6">
    <location>
        <begin position="159"/>
        <end position="326"/>
    </location>
</feature>
<proteinExistence type="inferred from homology"/>
<dbReference type="OrthoDB" id="629492at2759"/>
<evidence type="ECO:0000313" key="8">
    <source>
        <dbReference type="EMBL" id="KAF5361077.1"/>
    </source>
</evidence>
<dbReference type="AlphaFoldDB" id="A0A8H5G9Y2"/>
<feature type="domain" description="RNA-polymerase II-associated protein 3-like C-terminal" evidence="7">
    <location>
        <begin position="372"/>
        <end position="465"/>
    </location>
</feature>
<dbReference type="PROSITE" id="PS50005">
    <property type="entry name" value="TPR"/>
    <property type="match status" value="1"/>
</dbReference>
<dbReference type="Pfam" id="PF13877">
    <property type="entry name" value="RPAP3_C"/>
    <property type="match status" value="1"/>
</dbReference>
<evidence type="ECO:0000256" key="1">
    <source>
        <dbReference type="ARBA" id="ARBA00022737"/>
    </source>
</evidence>
<dbReference type="InterPro" id="IPR011990">
    <property type="entry name" value="TPR-like_helical_dom_sf"/>
</dbReference>
<dbReference type="InterPro" id="IPR013105">
    <property type="entry name" value="TPR_2"/>
</dbReference>
<evidence type="ECO:0000256" key="4">
    <source>
        <dbReference type="ARBA" id="ARBA00040133"/>
    </source>
</evidence>
<dbReference type="Proteomes" id="UP000559027">
    <property type="component" value="Unassembled WGS sequence"/>
</dbReference>
<dbReference type="SUPFAM" id="SSF48452">
    <property type="entry name" value="TPR-like"/>
    <property type="match status" value="1"/>
</dbReference>
<comment type="caution">
    <text evidence="8">The sequence shown here is derived from an EMBL/GenBank/DDBJ whole genome shotgun (WGS) entry which is preliminary data.</text>
</comment>
<dbReference type="Pfam" id="PF07719">
    <property type="entry name" value="TPR_2"/>
    <property type="match status" value="1"/>
</dbReference>
<keyword evidence="2 5" id="KW-0802">TPR repeat</keyword>
<dbReference type="GO" id="GO:0101031">
    <property type="term" value="C:protein folding chaperone complex"/>
    <property type="evidence" value="ECO:0007669"/>
    <property type="project" value="TreeGrafter"/>
</dbReference>
<feature type="compositionally biased region" description="Polar residues" evidence="6">
    <location>
        <begin position="171"/>
        <end position="185"/>
    </location>
</feature>
<accession>A0A8H5G9Y2</accession>
<keyword evidence="1" id="KW-0677">Repeat</keyword>
<organism evidence="8 9">
    <name type="scientific">Leucocoprinus leucothites</name>
    <dbReference type="NCBI Taxonomy" id="201217"/>
    <lineage>
        <taxon>Eukaryota</taxon>
        <taxon>Fungi</taxon>
        <taxon>Dikarya</taxon>
        <taxon>Basidiomycota</taxon>
        <taxon>Agaricomycotina</taxon>
        <taxon>Agaricomycetes</taxon>
        <taxon>Agaricomycetidae</taxon>
        <taxon>Agaricales</taxon>
        <taxon>Agaricineae</taxon>
        <taxon>Agaricaceae</taxon>
        <taxon>Leucocoprinus</taxon>
    </lineage>
</organism>
<dbReference type="SMART" id="SM00028">
    <property type="entry name" value="TPR"/>
    <property type="match status" value="3"/>
</dbReference>
<name>A0A8H5G9Y2_9AGAR</name>
<evidence type="ECO:0000256" key="2">
    <source>
        <dbReference type="ARBA" id="ARBA00022803"/>
    </source>
</evidence>
<evidence type="ECO:0000256" key="5">
    <source>
        <dbReference type="PROSITE-ProRule" id="PRU00339"/>
    </source>
</evidence>
<dbReference type="Gene3D" id="1.25.40.10">
    <property type="entry name" value="Tetratricopeptide repeat domain"/>
    <property type="match status" value="1"/>
</dbReference>
<gene>
    <name evidence="8" type="ORF">D9756_004641</name>
</gene>
<feature type="compositionally biased region" description="Polar residues" evidence="6">
    <location>
        <begin position="295"/>
        <end position="308"/>
    </location>
</feature>
<dbReference type="InterPro" id="IPR019734">
    <property type="entry name" value="TPR_rpt"/>
</dbReference>
<feature type="compositionally biased region" description="Low complexity" evidence="6">
    <location>
        <begin position="309"/>
        <end position="322"/>
    </location>
</feature>